<name>A0A382TE76_9ZZZZ</name>
<feature type="non-terminal residue" evidence="1">
    <location>
        <position position="102"/>
    </location>
</feature>
<gene>
    <name evidence="1" type="ORF">METZ01_LOCUS372641</name>
</gene>
<accession>A0A382TE76</accession>
<sequence length="102" mass="10668">MGNAVARSLTGKRSLNENVREPCTCLQGSVHKQNKMVKDDLKVKAQVSCVLALFLLLCCAPAATAAGESGIKAPAGLAPLPLTLPKPMFVGTPQNIKGVKQL</sequence>
<reference evidence="1" key="1">
    <citation type="submission" date="2018-05" db="EMBL/GenBank/DDBJ databases">
        <authorList>
            <person name="Lanie J.A."/>
            <person name="Ng W.-L."/>
            <person name="Kazmierczak K.M."/>
            <person name="Andrzejewski T.M."/>
            <person name="Davidsen T.M."/>
            <person name="Wayne K.J."/>
            <person name="Tettelin H."/>
            <person name="Glass J.I."/>
            <person name="Rusch D."/>
            <person name="Podicherti R."/>
            <person name="Tsui H.-C.T."/>
            <person name="Winkler M.E."/>
        </authorList>
    </citation>
    <scope>NUCLEOTIDE SEQUENCE</scope>
</reference>
<dbReference type="AlphaFoldDB" id="A0A382TE76"/>
<organism evidence="1">
    <name type="scientific">marine metagenome</name>
    <dbReference type="NCBI Taxonomy" id="408172"/>
    <lineage>
        <taxon>unclassified sequences</taxon>
        <taxon>metagenomes</taxon>
        <taxon>ecological metagenomes</taxon>
    </lineage>
</organism>
<proteinExistence type="predicted"/>
<dbReference type="EMBL" id="UINC01135562">
    <property type="protein sequence ID" value="SVD19787.1"/>
    <property type="molecule type" value="Genomic_DNA"/>
</dbReference>
<protein>
    <submittedName>
        <fullName evidence="1">Uncharacterized protein</fullName>
    </submittedName>
</protein>
<evidence type="ECO:0000313" key="1">
    <source>
        <dbReference type="EMBL" id="SVD19787.1"/>
    </source>
</evidence>